<keyword evidence="5 8" id="KW-1133">Transmembrane helix</keyword>
<accession>A0A380QM22</accession>
<feature type="transmembrane region" description="Helical" evidence="8">
    <location>
        <begin position="129"/>
        <end position="146"/>
    </location>
</feature>
<keyword evidence="11" id="KW-1185">Reference proteome</keyword>
<dbReference type="Proteomes" id="UP000255169">
    <property type="component" value="Unassembled WGS sequence"/>
</dbReference>
<dbReference type="GO" id="GO:0005886">
    <property type="term" value="C:plasma membrane"/>
    <property type="evidence" value="ECO:0007669"/>
    <property type="project" value="UniProtKB-SubCell"/>
</dbReference>
<dbReference type="AlphaFoldDB" id="A0A380QM22"/>
<evidence type="ECO:0000256" key="7">
    <source>
        <dbReference type="ARBA" id="ARBA00038481"/>
    </source>
</evidence>
<protein>
    <submittedName>
        <fullName evidence="10">Phosphoethanolamine transferase</fullName>
        <ecNumber evidence="10">2.7.-.-</ecNumber>
    </submittedName>
</protein>
<evidence type="ECO:0000259" key="9">
    <source>
        <dbReference type="Pfam" id="PF00884"/>
    </source>
</evidence>
<comment type="similarity">
    <text evidence="7">Belongs to the phosphoethanolamine transferase family.</text>
</comment>
<dbReference type="InterPro" id="IPR058130">
    <property type="entry name" value="PEA_transf_C"/>
</dbReference>
<dbReference type="PANTHER" id="PTHR30443">
    <property type="entry name" value="INNER MEMBRANE PROTEIN"/>
    <property type="match status" value="1"/>
</dbReference>
<evidence type="ECO:0000313" key="10">
    <source>
        <dbReference type="EMBL" id="SUP99239.1"/>
    </source>
</evidence>
<evidence type="ECO:0000256" key="4">
    <source>
        <dbReference type="ARBA" id="ARBA00022692"/>
    </source>
</evidence>
<dbReference type="InterPro" id="IPR000917">
    <property type="entry name" value="Sulfatase_N"/>
</dbReference>
<feature type="transmembrane region" description="Helical" evidence="8">
    <location>
        <begin position="97"/>
        <end position="117"/>
    </location>
</feature>
<evidence type="ECO:0000256" key="1">
    <source>
        <dbReference type="ARBA" id="ARBA00004651"/>
    </source>
</evidence>
<dbReference type="InterPro" id="IPR040423">
    <property type="entry name" value="PEA_transferase"/>
</dbReference>
<name>A0A380QM22_YERRU</name>
<sequence length="505" mass="58140">MTRNIVEFLITVLCASLIVLGLGYNLRSADIIIISLMIKLLSINIISRYFILLPLFITFTLYFPIGYFYGPPDLGITASLFETNVRESMEFTQSLPIWLLLGSLLIISSFFILNHFFWKKNATSKKWRYIFIVIITAISLLKYHSAGIEKIKIIKFYYSMYHSYQDYLKDKNDMTNGSYILPSWQVEEVKGKYQNYVLIIGESMRKDYMPVYGYPVETMPFLSHTNGVFWDGYVTTAPNTALALSRILSRTSGKDFSKPDNIITLANMANMETYWLSNQGRFGEFDSSVSRIAAKSHYTYFTKHGDYASSNINDMALLPVLKQKVQQDHVKTRLFVLHLMGSHAGFCARLEDQNPPEYFENNRDMSCYLATYTVADKFIQQVVSMLNDKAESYSLIYLSDHGLTRKHDFLVHGSEHKENYESPLIIISSDDNKREYVNLPRSGFQFINAFAEWTGITEKGMKSQDKFFSHTPNKIIKVFNGSDMVDFERLPSDPVLLPNNKKLAN</sequence>
<dbReference type="CDD" id="cd16017">
    <property type="entry name" value="LptA"/>
    <property type="match status" value="1"/>
</dbReference>
<reference evidence="10 11" key="1">
    <citation type="submission" date="2018-06" db="EMBL/GenBank/DDBJ databases">
        <authorList>
            <consortium name="Pathogen Informatics"/>
            <person name="Doyle S."/>
        </authorList>
    </citation>
    <scope>NUCLEOTIDE SEQUENCE [LARGE SCALE GENOMIC DNA]</scope>
    <source>
        <strain evidence="10 11">NCTC10476</strain>
    </source>
</reference>
<dbReference type="PANTHER" id="PTHR30443:SF4">
    <property type="entry name" value="PHOSPHOETHANOLAMINE TRANSFERASE OPGE-RELATED"/>
    <property type="match status" value="1"/>
</dbReference>
<keyword evidence="6 8" id="KW-0472">Membrane</keyword>
<dbReference type="OrthoDB" id="9786870at2"/>
<evidence type="ECO:0000256" key="8">
    <source>
        <dbReference type="SAM" id="Phobius"/>
    </source>
</evidence>
<evidence type="ECO:0000256" key="2">
    <source>
        <dbReference type="ARBA" id="ARBA00022475"/>
    </source>
</evidence>
<keyword evidence="4 8" id="KW-0812">Transmembrane</keyword>
<feature type="domain" description="Sulfatase N-terminal" evidence="9">
    <location>
        <begin position="194"/>
        <end position="456"/>
    </location>
</feature>
<dbReference type="EMBL" id="UHJG01000001">
    <property type="protein sequence ID" value="SUP99239.1"/>
    <property type="molecule type" value="Genomic_DNA"/>
</dbReference>
<comment type="subcellular location">
    <subcellularLocation>
        <location evidence="1">Cell membrane</location>
        <topology evidence="1">Multi-pass membrane protein</topology>
    </subcellularLocation>
</comment>
<evidence type="ECO:0000256" key="5">
    <source>
        <dbReference type="ARBA" id="ARBA00022989"/>
    </source>
</evidence>
<dbReference type="GO" id="GO:0009244">
    <property type="term" value="P:lipopolysaccharide core region biosynthetic process"/>
    <property type="evidence" value="ECO:0007669"/>
    <property type="project" value="TreeGrafter"/>
</dbReference>
<dbReference type="EC" id="2.7.-.-" evidence="10"/>
<dbReference type="Gene3D" id="3.40.720.10">
    <property type="entry name" value="Alkaline Phosphatase, subunit A"/>
    <property type="match status" value="1"/>
</dbReference>
<feature type="transmembrane region" description="Helical" evidence="8">
    <location>
        <begin position="6"/>
        <end position="26"/>
    </location>
</feature>
<keyword evidence="3 10" id="KW-0808">Transferase</keyword>
<gene>
    <name evidence="10" type="primary">yhjW_1</name>
    <name evidence="10" type="ORF">NCTC10476_00467</name>
</gene>
<keyword evidence="2" id="KW-1003">Cell membrane</keyword>
<dbReference type="Pfam" id="PF00884">
    <property type="entry name" value="Sulfatase"/>
    <property type="match status" value="1"/>
</dbReference>
<dbReference type="InterPro" id="IPR017850">
    <property type="entry name" value="Alkaline_phosphatase_core_sf"/>
</dbReference>
<evidence type="ECO:0000256" key="6">
    <source>
        <dbReference type="ARBA" id="ARBA00023136"/>
    </source>
</evidence>
<feature type="transmembrane region" description="Helical" evidence="8">
    <location>
        <begin position="46"/>
        <end position="69"/>
    </location>
</feature>
<evidence type="ECO:0000256" key="3">
    <source>
        <dbReference type="ARBA" id="ARBA00022679"/>
    </source>
</evidence>
<dbReference type="GO" id="GO:0016776">
    <property type="term" value="F:phosphotransferase activity, phosphate group as acceptor"/>
    <property type="evidence" value="ECO:0007669"/>
    <property type="project" value="TreeGrafter"/>
</dbReference>
<dbReference type="SUPFAM" id="SSF53649">
    <property type="entry name" value="Alkaline phosphatase-like"/>
    <property type="match status" value="1"/>
</dbReference>
<evidence type="ECO:0000313" key="11">
    <source>
        <dbReference type="Proteomes" id="UP000255169"/>
    </source>
</evidence>
<proteinExistence type="inferred from homology"/>
<organism evidence="10 11">
    <name type="scientific">Yersinia ruckeri</name>
    <dbReference type="NCBI Taxonomy" id="29486"/>
    <lineage>
        <taxon>Bacteria</taxon>
        <taxon>Pseudomonadati</taxon>
        <taxon>Pseudomonadota</taxon>
        <taxon>Gammaproteobacteria</taxon>
        <taxon>Enterobacterales</taxon>
        <taxon>Yersiniaceae</taxon>
        <taxon>Yersinia</taxon>
    </lineage>
</organism>